<feature type="region of interest" description="Disordered" evidence="14">
    <location>
        <begin position="1580"/>
        <end position="1653"/>
    </location>
</feature>
<dbReference type="Pfam" id="PF00630">
    <property type="entry name" value="Filamin"/>
    <property type="match status" value="1"/>
</dbReference>
<feature type="coiled-coil region" evidence="13">
    <location>
        <begin position="196"/>
        <end position="230"/>
    </location>
</feature>
<keyword evidence="10" id="KW-0862">Zinc</keyword>
<comment type="similarity">
    <text evidence="3">Belongs to the TRIM/RBCC family.</text>
</comment>
<evidence type="ECO:0000256" key="9">
    <source>
        <dbReference type="ARBA" id="ARBA00022771"/>
    </source>
</evidence>
<evidence type="ECO:0000256" key="13">
    <source>
        <dbReference type="SAM" id="Coils"/>
    </source>
</evidence>
<dbReference type="InterPro" id="IPR013783">
    <property type="entry name" value="Ig-like_fold"/>
</dbReference>
<dbReference type="GO" id="GO:0061630">
    <property type="term" value="F:ubiquitin protein ligase activity"/>
    <property type="evidence" value="ECO:0007669"/>
    <property type="project" value="UniProtKB-EC"/>
</dbReference>
<keyword evidence="19" id="KW-1185">Reference proteome</keyword>
<dbReference type="InterPro" id="IPR014756">
    <property type="entry name" value="Ig_E-set"/>
</dbReference>
<feature type="domain" description="RING-type" evidence="15">
    <location>
        <begin position="959"/>
        <end position="997"/>
    </location>
</feature>
<keyword evidence="13" id="KW-0175">Coiled coil</keyword>
<feature type="compositionally biased region" description="Basic residues" evidence="14">
    <location>
        <begin position="1590"/>
        <end position="1600"/>
    </location>
</feature>
<feature type="region of interest" description="Disordered" evidence="14">
    <location>
        <begin position="493"/>
        <end position="546"/>
    </location>
</feature>
<dbReference type="InterPro" id="IPR013083">
    <property type="entry name" value="Znf_RING/FYVE/PHD"/>
</dbReference>
<keyword evidence="7" id="KW-0479">Metal-binding</keyword>
<name>A0A2B4SFV3_STYPI</name>
<dbReference type="CDD" id="cd19756">
    <property type="entry name" value="Bbox2"/>
    <property type="match status" value="1"/>
</dbReference>
<dbReference type="CDD" id="cd09633">
    <property type="entry name" value="Deltex_C"/>
    <property type="match status" value="2"/>
</dbReference>
<protein>
    <recommendedName>
        <fullName evidence="5">RING-type E3 ubiquitin transferase</fullName>
        <ecNumber evidence="5">2.3.2.27</ecNumber>
    </recommendedName>
</protein>
<dbReference type="Pfam" id="PF13639">
    <property type="entry name" value="zf-RING_2"/>
    <property type="match status" value="1"/>
</dbReference>
<evidence type="ECO:0000256" key="6">
    <source>
        <dbReference type="ARBA" id="ARBA00022679"/>
    </source>
</evidence>
<dbReference type="Pfam" id="PF00643">
    <property type="entry name" value="zf-B_box"/>
    <property type="match status" value="1"/>
</dbReference>
<dbReference type="Pfam" id="PF13923">
    <property type="entry name" value="zf-C3HC4_2"/>
    <property type="match status" value="2"/>
</dbReference>
<dbReference type="InterPro" id="IPR039398">
    <property type="entry name" value="Deltex_fam"/>
</dbReference>
<dbReference type="InterPro" id="IPR039399">
    <property type="entry name" value="Deltex_C_sf"/>
</dbReference>
<dbReference type="Gene3D" id="2.60.40.10">
    <property type="entry name" value="Immunoglobulins"/>
    <property type="match status" value="1"/>
</dbReference>
<dbReference type="InterPro" id="IPR000315">
    <property type="entry name" value="Znf_B-box"/>
</dbReference>
<dbReference type="SUPFAM" id="SSF57845">
    <property type="entry name" value="B-box zinc-binding domain"/>
    <property type="match status" value="1"/>
</dbReference>
<evidence type="ECO:0000256" key="2">
    <source>
        <dbReference type="ARBA" id="ARBA00004906"/>
    </source>
</evidence>
<dbReference type="UniPathway" id="UPA00143"/>
<evidence type="ECO:0000259" key="15">
    <source>
        <dbReference type="PROSITE" id="PS50089"/>
    </source>
</evidence>
<dbReference type="GO" id="GO:0016567">
    <property type="term" value="P:protein ubiquitination"/>
    <property type="evidence" value="ECO:0007669"/>
    <property type="project" value="UniProtKB-UniPathway"/>
</dbReference>
<dbReference type="InterPro" id="IPR043472">
    <property type="entry name" value="Macro_dom-like"/>
</dbReference>
<accession>A0A2B4SFV3</accession>
<dbReference type="GO" id="GO:0008270">
    <property type="term" value="F:zinc ion binding"/>
    <property type="evidence" value="ECO:0007669"/>
    <property type="project" value="UniProtKB-KW"/>
</dbReference>
<dbReference type="Gene3D" id="3.30.40.10">
    <property type="entry name" value="Zinc/RING finger domain, C3HC4 (zinc finger)"/>
    <property type="match status" value="3"/>
</dbReference>
<feature type="region of interest" description="Disordered" evidence="14">
    <location>
        <begin position="1181"/>
        <end position="1216"/>
    </location>
</feature>
<comment type="pathway">
    <text evidence="2">Protein modification; protein ubiquitination.</text>
</comment>
<dbReference type="CDD" id="cd02907">
    <property type="entry name" value="Macro_Af1521_BAL-like"/>
    <property type="match status" value="2"/>
</dbReference>
<evidence type="ECO:0000256" key="5">
    <source>
        <dbReference type="ARBA" id="ARBA00012483"/>
    </source>
</evidence>
<evidence type="ECO:0000256" key="8">
    <source>
        <dbReference type="ARBA" id="ARBA00022737"/>
    </source>
</evidence>
<evidence type="ECO:0000259" key="17">
    <source>
        <dbReference type="PROSITE" id="PS51154"/>
    </source>
</evidence>
<comment type="similarity">
    <text evidence="4">Belongs to the Deltex family.</text>
</comment>
<dbReference type="PROSITE" id="PS51154">
    <property type="entry name" value="MACRO"/>
    <property type="match status" value="2"/>
</dbReference>
<dbReference type="SMART" id="SM00336">
    <property type="entry name" value="BBOX"/>
    <property type="match status" value="2"/>
</dbReference>
<feature type="domain" description="B box-type" evidence="16">
    <location>
        <begin position="155"/>
        <end position="195"/>
    </location>
</feature>
<dbReference type="Pfam" id="PF01661">
    <property type="entry name" value="Macro"/>
    <property type="match status" value="2"/>
</dbReference>
<evidence type="ECO:0000256" key="11">
    <source>
        <dbReference type="PROSITE-ProRule" id="PRU00024"/>
    </source>
</evidence>
<sequence>MAQSKSFFDDVKKEVECPVCQEQFGENKEPKILKCFHTFCKSCLEGWLRQQRKEALSCPTCRTKTECPNNDIDSLPSNLFYKQMVEIVEAYTGQEESSCCGKCDEQKSLKFYCSNCNCLLCEECAALHKKWKDFRGHQLKEIGKLQSRDVDDYSRKANVCKEHDDEFRFFCLACRICICRDCAILDHDDHKKISLEKGLENKTTEIKNRIQEVQSNGSHLRNKKESLEKRRSKVIDSFERATNSVRVIAEQWITFIRKHETDITEKLMKQKEAFKAEFSNQMSSLDDRLVDIDSSLQFGEEILSRKNLPEILNVEEMLENRLQELSVPFEPTLDFPEVMYSSNDFSCLKDGPGKLIRTVSEPMVSVVEGQGLTEAIQGEESTFTVITKDIEGQIVYSEIDQVNVEITSINKKGTLIASVTDSKNGRYQVKYRSETTGDFKISVTVRGEAIKDSPFTLRVRKREPQAFYQWNRYWTDEGDDNSDNDDPLEHKLEKKRRSAKHPEKFSSPTSNETGHLENEKEAGAVKGSGNENNFEEEESSNLEPQQYETTKRFFPLFVRAHGEDLQRIEKDFRVKVHREAVDNKVIVAPTGRCTVKEFDEGCDAFITLYQDVHKRMKLEQFIPRDEETPTRVRQRIRDIGKTHPVLVEKCEDRKHWKVYGEDCLVDKFLSDLLTERLIIIILHRSLRVGTGIGQVRVTTILMVVIRWNTNLGDITDQQVDAIVNAANARLDHGAGVAGAIIKKGGHGIQKESDHYIHQHGRLKDGEVATTGAGKLPCKRIIHAVGPIWRKAEQEKCKNALRMACLESLAAASGKKYKSIAFPAISSGIYGMPKDVCAKVMFDAVKEYLTKRDPSTLTLIDIRFVNIDDATVKVFKREFMEFFQIQKDNLLAGGPKTSNPSRPKRDKKKETSGMNDVNDPLSPDITSLDIFFRDVLKRKRRDGERGPSASSEGARKDDQCAICLDTVKNARSLKCKHVFCTSCVETVLEYDNRCPICKEPQGAVQGNQPNGEMQVQKLRQSLPGYKGFGTILITYYFPPGTQGPEHPNPGQSYFGTSRSAYLPDNQEGREVLALLKRAFDARLVFTVGTTITSGLSNQITWNTIHHKTNTHGGPQGVFVMWFNGFNTKPDNSEMQTTNIIAMAVIIITGTFQQVKQSRVLLSQFLENCQSLDFGSLLPNGSHKNKRIAKSSDPTSQEAGETGETRPGEGSGNSVNFEGQECADMQPQQYDTTPKFFCLFVKAHDKELQKIENDYEVKIHRDVVNDKVTVEPTKLCTTEKFFEGCEAFITLYQNVHKCMKLVKFIPRDQKSPVHIRQRIRDVGKAQPLLIEVCEDRKHLKVYGEERFVEKYLGDLQEEGLIGRTAQEAGAWCRDGTDEDDESYEIDDQLEHMIGSVKLSVIKSDITDQNVDAIVNAANSRLSHGAGVAGAIIDKGGYGIQKESDNYISRYGPLNDGEIAVTGPGKLPCKKIIHAVGPMWKRSEQEKCKRALKMACLGSLAAAAGNKKCKSIAFPAISSGLFGMPKEISAKIMFEAVKEYITRGDPSKLTLTDIRFVIIDDPTVKVFRKEFIKIFQIQKDQSQAADPTAFKTPRSKRGNKKGKDRTNDVNDPLTSHVDSSLKSFSDAVTGNRHGNVPDGKGPRPESSEDSVPGGGSKDDKCAICLDAVKNAKKLKCGHAFCTQCVETALSYDNRCPVCKEPQGVVKGNQPDGQMHVHHSHHSLPGYHGCGTITITYNFPSGIQGREHPNPGERYSSTNRTAYLPDNREGKEVLALLRRAFDARLVFTVGTSVSSGCRNQITWNDIHHKTSKSGGPQAYGYPDLDYLRRVKEDLAAKGIR</sequence>
<dbReference type="CDD" id="cd19757">
    <property type="entry name" value="Bbox1"/>
    <property type="match status" value="1"/>
</dbReference>
<dbReference type="STRING" id="50429.A0A2B4SFV3"/>
<evidence type="ECO:0000256" key="14">
    <source>
        <dbReference type="SAM" id="MobiDB-lite"/>
    </source>
</evidence>
<dbReference type="GO" id="GO:0007219">
    <property type="term" value="P:Notch signaling pathway"/>
    <property type="evidence" value="ECO:0007669"/>
    <property type="project" value="InterPro"/>
</dbReference>
<evidence type="ECO:0000313" key="19">
    <source>
        <dbReference type="Proteomes" id="UP000225706"/>
    </source>
</evidence>
<dbReference type="PANTHER" id="PTHR12622">
    <property type="entry name" value="DELTEX-RELATED"/>
    <property type="match status" value="1"/>
</dbReference>
<feature type="region of interest" description="Disordered" evidence="14">
    <location>
        <begin position="1039"/>
        <end position="1058"/>
    </location>
</feature>
<dbReference type="Gene3D" id="3.30.160.60">
    <property type="entry name" value="Classic Zinc Finger"/>
    <property type="match status" value="1"/>
</dbReference>
<dbReference type="Gene3D" id="3.40.220.10">
    <property type="entry name" value="Leucine Aminopeptidase, subunit E, domain 1"/>
    <property type="match status" value="2"/>
</dbReference>
<dbReference type="PROSITE" id="PS50089">
    <property type="entry name" value="ZF_RING_2"/>
    <property type="match status" value="3"/>
</dbReference>
<dbReference type="PROSITE" id="PS50119">
    <property type="entry name" value="ZF_BBOX"/>
    <property type="match status" value="2"/>
</dbReference>
<keyword evidence="8" id="KW-0677">Repeat</keyword>
<feature type="region of interest" description="Disordered" evidence="14">
    <location>
        <begin position="890"/>
        <end position="920"/>
    </location>
</feature>
<dbReference type="Proteomes" id="UP000225706">
    <property type="component" value="Unassembled WGS sequence"/>
</dbReference>
<dbReference type="PROSITE" id="PS50194">
    <property type="entry name" value="FILAMIN_REPEAT"/>
    <property type="match status" value="1"/>
</dbReference>
<reference evidence="19" key="1">
    <citation type="journal article" date="2017" name="bioRxiv">
        <title>Comparative analysis of the genomes of Stylophora pistillata and Acropora digitifera provides evidence for extensive differences between species of corals.</title>
        <authorList>
            <person name="Voolstra C.R."/>
            <person name="Li Y."/>
            <person name="Liew Y.J."/>
            <person name="Baumgarten S."/>
            <person name="Zoccola D."/>
            <person name="Flot J.-F."/>
            <person name="Tambutte S."/>
            <person name="Allemand D."/>
            <person name="Aranda M."/>
        </authorList>
    </citation>
    <scope>NUCLEOTIDE SEQUENCE [LARGE SCALE GENOMIC DNA]</scope>
</reference>
<feature type="domain" description="Macro" evidence="17">
    <location>
        <begin position="694"/>
        <end position="882"/>
    </location>
</feature>
<dbReference type="SMART" id="SM00557">
    <property type="entry name" value="IG_FLMN"/>
    <property type="match status" value="1"/>
</dbReference>
<dbReference type="InterPro" id="IPR039396">
    <property type="entry name" value="Deltex_C"/>
</dbReference>
<dbReference type="OrthoDB" id="6133115at2759"/>
<feature type="compositionally biased region" description="Polar residues" evidence="14">
    <location>
        <begin position="1609"/>
        <end position="1625"/>
    </location>
</feature>
<feature type="domain" description="B box-type" evidence="16">
    <location>
        <begin position="95"/>
        <end position="142"/>
    </location>
</feature>
<feature type="compositionally biased region" description="Basic and acidic residues" evidence="14">
    <location>
        <begin position="514"/>
        <end position="523"/>
    </location>
</feature>
<keyword evidence="6" id="KW-0808">Transferase</keyword>
<dbReference type="Pfam" id="PF18102">
    <property type="entry name" value="DTC"/>
    <property type="match status" value="2"/>
</dbReference>
<evidence type="ECO:0000259" key="16">
    <source>
        <dbReference type="PROSITE" id="PS50119"/>
    </source>
</evidence>
<dbReference type="SUPFAM" id="SSF81296">
    <property type="entry name" value="E set domains"/>
    <property type="match status" value="1"/>
</dbReference>
<organism evidence="18 19">
    <name type="scientific">Stylophora pistillata</name>
    <name type="common">Smooth cauliflower coral</name>
    <dbReference type="NCBI Taxonomy" id="50429"/>
    <lineage>
        <taxon>Eukaryota</taxon>
        <taxon>Metazoa</taxon>
        <taxon>Cnidaria</taxon>
        <taxon>Anthozoa</taxon>
        <taxon>Hexacorallia</taxon>
        <taxon>Scleractinia</taxon>
        <taxon>Astrocoeniina</taxon>
        <taxon>Pocilloporidae</taxon>
        <taxon>Stylophora</taxon>
    </lineage>
</organism>
<dbReference type="PROSITE" id="PS00518">
    <property type="entry name" value="ZF_RING_1"/>
    <property type="match status" value="3"/>
</dbReference>
<dbReference type="InterPro" id="IPR002589">
    <property type="entry name" value="Macro_dom"/>
</dbReference>
<dbReference type="SMART" id="SM00506">
    <property type="entry name" value="A1pp"/>
    <property type="match status" value="2"/>
</dbReference>
<evidence type="ECO:0000313" key="18">
    <source>
        <dbReference type="EMBL" id="PFX27325.1"/>
    </source>
</evidence>
<dbReference type="EC" id="2.3.2.27" evidence="5"/>
<comment type="caution">
    <text evidence="18">The sequence shown here is derived from an EMBL/GenBank/DDBJ whole genome shotgun (WGS) entry which is preliminary data.</text>
</comment>
<evidence type="ECO:0000256" key="4">
    <source>
        <dbReference type="ARBA" id="ARBA00009413"/>
    </source>
</evidence>
<dbReference type="SUPFAM" id="SSF57850">
    <property type="entry name" value="RING/U-box"/>
    <property type="match status" value="3"/>
</dbReference>
<dbReference type="InterPro" id="IPR001298">
    <property type="entry name" value="Filamin/ABP280_rpt"/>
</dbReference>
<dbReference type="EMBL" id="LSMT01000106">
    <property type="protein sequence ID" value="PFX27325.1"/>
    <property type="molecule type" value="Genomic_DNA"/>
</dbReference>
<keyword evidence="9 11" id="KW-0863">Zinc-finger</keyword>
<feature type="domain" description="Macro" evidence="17">
    <location>
        <begin position="1383"/>
        <end position="1572"/>
    </location>
</feature>
<feature type="domain" description="RING-type" evidence="15">
    <location>
        <begin position="1658"/>
        <end position="1696"/>
    </location>
</feature>
<evidence type="ECO:0000256" key="1">
    <source>
        <dbReference type="ARBA" id="ARBA00000900"/>
    </source>
</evidence>
<feature type="repeat" description="Filamin" evidence="12">
    <location>
        <begin position="357"/>
        <end position="459"/>
    </location>
</feature>
<gene>
    <name evidence="18" type="primary">DTX3L</name>
    <name evidence="18" type="ORF">AWC38_SpisGene7988</name>
</gene>
<dbReference type="SUPFAM" id="SSF52949">
    <property type="entry name" value="Macro domain-like"/>
    <property type="match status" value="2"/>
</dbReference>
<feature type="compositionally biased region" description="Polar residues" evidence="14">
    <location>
        <begin position="1048"/>
        <end position="1058"/>
    </location>
</feature>
<evidence type="ECO:0000256" key="7">
    <source>
        <dbReference type="ARBA" id="ARBA00022723"/>
    </source>
</evidence>
<feature type="domain" description="RING-type" evidence="15">
    <location>
        <begin position="17"/>
        <end position="62"/>
    </location>
</feature>
<proteinExistence type="inferred from homology"/>
<evidence type="ECO:0000256" key="10">
    <source>
        <dbReference type="ARBA" id="ARBA00022833"/>
    </source>
</evidence>
<dbReference type="SMART" id="SM00184">
    <property type="entry name" value="RING"/>
    <property type="match status" value="4"/>
</dbReference>
<dbReference type="Gene3D" id="3.30.390.130">
    <property type="match status" value="2"/>
</dbReference>
<dbReference type="InterPro" id="IPR017868">
    <property type="entry name" value="Filamin/ABP280_repeat-like"/>
</dbReference>
<comment type="catalytic activity">
    <reaction evidence="1">
        <text>S-ubiquitinyl-[E2 ubiquitin-conjugating enzyme]-L-cysteine + [acceptor protein]-L-lysine = [E2 ubiquitin-conjugating enzyme]-L-cysteine + N(6)-ubiquitinyl-[acceptor protein]-L-lysine.</text>
        <dbReference type="EC" id="2.3.2.27"/>
    </reaction>
</comment>
<evidence type="ECO:0000256" key="12">
    <source>
        <dbReference type="PROSITE-ProRule" id="PRU00087"/>
    </source>
</evidence>
<evidence type="ECO:0000256" key="3">
    <source>
        <dbReference type="ARBA" id="ARBA00008518"/>
    </source>
</evidence>
<dbReference type="InterPro" id="IPR001841">
    <property type="entry name" value="Znf_RING"/>
</dbReference>
<dbReference type="InterPro" id="IPR017907">
    <property type="entry name" value="Znf_RING_CS"/>
</dbReference>